<evidence type="ECO:0000313" key="3">
    <source>
        <dbReference type="Proteomes" id="UP000446658"/>
    </source>
</evidence>
<gene>
    <name evidence="1" type="ORF">GKE73_17475</name>
    <name evidence="2" type="ORF">GKE73_18010</name>
</gene>
<dbReference type="AlphaFoldDB" id="A0A844GG36"/>
<organism evidence="2 3">
    <name type="scientific">Paludibacterium denitrificans</name>
    <dbReference type="NCBI Taxonomy" id="2675226"/>
    <lineage>
        <taxon>Bacteria</taxon>
        <taxon>Pseudomonadati</taxon>
        <taxon>Pseudomonadota</taxon>
        <taxon>Betaproteobacteria</taxon>
        <taxon>Neisseriales</taxon>
        <taxon>Chromobacteriaceae</taxon>
        <taxon>Paludibacterium</taxon>
    </lineage>
</organism>
<dbReference type="RefSeq" id="WP_230371587.1">
    <property type="nucleotide sequence ID" value="NZ_WLYX01000002.1"/>
</dbReference>
<evidence type="ECO:0000313" key="2">
    <source>
        <dbReference type="EMBL" id="MTD34241.1"/>
    </source>
</evidence>
<sequence>MTASTGTAGKNNANALSFARETRLSSQLVATEHARQRPADFLGKDELVRPESMLAKLGHVLTTQLIASICSLGLSAIETGFVAQIWACIRPVE</sequence>
<comment type="caution">
    <text evidence="2">The sequence shown here is derived from an EMBL/GenBank/DDBJ whole genome shotgun (WGS) entry which is preliminary data.</text>
</comment>
<protein>
    <submittedName>
        <fullName evidence="2">Uncharacterized protein</fullName>
    </submittedName>
</protein>
<dbReference type="Proteomes" id="UP000446658">
    <property type="component" value="Unassembled WGS sequence"/>
</dbReference>
<name>A0A844GG36_9NEIS</name>
<dbReference type="EMBL" id="WLYX01000002">
    <property type="protein sequence ID" value="MTD34176.1"/>
    <property type="molecule type" value="Genomic_DNA"/>
</dbReference>
<proteinExistence type="predicted"/>
<reference evidence="2 3" key="1">
    <citation type="submission" date="2019-11" db="EMBL/GenBank/DDBJ databases">
        <title>Draft genome sequence of Paludibacterium sp. dN18-1.</title>
        <authorList>
            <person name="Im W.-T."/>
        </authorList>
    </citation>
    <scope>NUCLEOTIDE SEQUENCE [LARGE SCALE GENOMIC DNA]</scope>
    <source>
        <strain evidence="3">dN 18-1</strain>
        <strain evidence="2">DN 18-1</strain>
    </source>
</reference>
<accession>A0A844GG36</accession>
<keyword evidence="3" id="KW-1185">Reference proteome</keyword>
<evidence type="ECO:0000313" key="1">
    <source>
        <dbReference type="EMBL" id="MTD34176.1"/>
    </source>
</evidence>
<dbReference type="EMBL" id="WLYX01000002">
    <property type="protein sequence ID" value="MTD34241.1"/>
    <property type="molecule type" value="Genomic_DNA"/>
</dbReference>